<sequence>METGTISSNNHRIEEETRKQGEMKRKRGTKRSQRQGNQQYKGKKKVEDGWAAERSWEYRRRGVGTSSGPRSIHMAAATGPQTRQTDRTLSRIADSRCQ</sequence>
<dbReference type="Proteomes" id="UP000241462">
    <property type="component" value="Unassembled WGS sequence"/>
</dbReference>
<organism evidence="2 3">
    <name type="scientific">Coniella lustricola</name>
    <dbReference type="NCBI Taxonomy" id="2025994"/>
    <lineage>
        <taxon>Eukaryota</taxon>
        <taxon>Fungi</taxon>
        <taxon>Dikarya</taxon>
        <taxon>Ascomycota</taxon>
        <taxon>Pezizomycotina</taxon>
        <taxon>Sordariomycetes</taxon>
        <taxon>Sordariomycetidae</taxon>
        <taxon>Diaporthales</taxon>
        <taxon>Schizoparmaceae</taxon>
        <taxon>Coniella</taxon>
    </lineage>
</organism>
<feature type="region of interest" description="Disordered" evidence="1">
    <location>
        <begin position="1"/>
        <end position="98"/>
    </location>
</feature>
<feature type="compositionally biased region" description="Basic and acidic residues" evidence="1">
    <location>
        <begin position="11"/>
        <end position="23"/>
    </location>
</feature>
<keyword evidence="3" id="KW-1185">Reference proteome</keyword>
<accession>A0A2T2ZWU9</accession>
<name>A0A2T2ZWU9_9PEZI</name>
<evidence type="ECO:0000313" key="3">
    <source>
        <dbReference type="Proteomes" id="UP000241462"/>
    </source>
</evidence>
<dbReference type="EMBL" id="KZ678597">
    <property type="protein sequence ID" value="PSR78689.1"/>
    <property type="molecule type" value="Genomic_DNA"/>
</dbReference>
<reference evidence="2 3" key="1">
    <citation type="journal article" date="2018" name="Mycol. Prog.">
        <title>Coniella lustricola, a new species from submerged detritus.</title>
        <authorList>
            <person name="Raudabaugh D.B."/>
            <person name="Iturriaga T."/>
            <person name="Carver A."/>
            <person name="Mondo S."/>
            <person name="Pangilinan J."/>
            <person name="Lipzen A."/>
            <person name="He G."/>
            <person name="Amirebrahimi M."/>
            <person name="Grigoriev I.V."/>
            <person name="Miller A.N."/>
        </authorList>
    </citation>
    <scope>NUCLEOTIDE SEQUENCE [LARGE SCALE GENOMIC DNA]</scope>
    <source>
        <strain evidence="2 3">B22-T-1</strain>
    </source>
</reference>
<dbReference type="InParanoid" id="A0A2T2ZWU9"/>
<protein>
    <submittedName>
        <fullName evidence="2">Uncharacterized protein</fullName>
    </submittedName>
</protein>
<proteinExistence type="predicted"/>
<evidence type="ECO:0000256" key="1">
    <source>
        <dbReference type="SAM" id="MobiDB-lite"/>
    </source>
</evidence>
<evidence type="ECO:0000313" key="2">
    <source>
        <dbReference type="EMBL" id="PSR78689.1"/>
    </source>
</evidence>
<gene>
    <name evidence="2" type="ORF">BD289DRAFT_116702</name>
</gene>
<feature type="compositionally biased region" description="Polar residues" evidence="1">
    <location>
        <begin position="1"/>
        <end position="10"/>
    </location>
</feature>
<feature type="compositionally biased region" description="Basic residues" evidence="1">
    <location>
        <begin position="24"/>
        <end position="33"/>
    </location>
</feature>
<feature type="compositionally biased region" description="Basic and acidic residues" evidence="1">
    <location>
        <begin position="84"/>
        <end position="98"/>
    </location>
</feature>
<dbReference type="AlphaFoldDB" id="A0A2T2ZWU9"/>